<dbReference type="InterPro" id="IPR031684">
    <property type="entry name" value="LLCFC1"/>
</dbReference>
<sequence>MRRLEPTSSSTVPLCPYCPCDLERRRYGREEEKAVLGGGKGPDGGGRDGGGRGWRRGACWAAGHGEGRRRWLGRPMTSLGSQLYRAAFLAAVLLLLWAKGVKPQKGSPGPDERSWKAKTLSADQEQEQFEEHFAVSSVGEMWEVVDMAQQEDKTSENAALRDHLADLAFCFNLASIVVFL</sequence>
<dbReference type="Proteomes" id="UP000515202">
    <property type="component" value="Unplaced"/>
</dbReference>
<dbReference type="AlphaFoldDB" id="A0A6P3R744"/>
<dbReference type="CTD" id="135927"/>
<protein>
    <submittedName>
        <fullName evidence="3">LLLL and CFNLAS motif-containing protein 1</fullName>
    </submittedName>
</protein>
<dbReference type="PANTHER" id="PTHR37348:SF1">
    <property type="entry name" value="SPERM-EGG FUSION PROTEIN LLCFC1"/>
    <property type="match status" value="1"/>
</dbReference>
<reference evidence="3" key="1">
    <citation type="submission" date="2025-08" db="UniProtKB">
        <authorList>
            <consortium name="RefSeq"/>
        </authorList>
    </citation>
    <scope>IDENTIFICATION</scope>
    <source>
        <tissue evidence="3">Kidney</tissue>
    </source>
</reference>
<organism evidence="2 3">
    <name type="scientific">Pteropus vampyrus</name>
    <name type="common">Large flying fox</name>
    <dbReference type="NCBI Taxonomy" id="132908"/>
    <lineage>
        <taxon>Eukaryota</taxon>
        <taxon>Metazoa</taxon>
        <taxon>Chordata</taxon>
        <taxon>Craniata</taxon>
        <taxon>Vertebrata</taxon>
        <taxon>Euteleostomi</taxon>
        <taxon>Mammalia</taxon>
        <taxon>Eutheria</taxon>
        <taxon>Laurasiatheria</taxon>
        <taxon>Chiroptera</taxon>
        <taxon>Yinpterochiroptera</taxon>
        <taxon>Pteropodoidea</taxon>
        <taxon>Pteropodidae</taxon>
        <taxon>Pteropodinae</taxon>
        <taxon>Pteropus</taxon>
    </lineage>
</organism>
<name>A0A6P3R744_PTEVA</name>
<proteinExistence type="predicted"/>
<feature type="region of interest" description="Disordered" evidence="1">
    <location>
        <begin position="31"/>
        <end position="52"/>
    </location>
</feature>
<keyword evidence="2" id="KW-1185">Reference proteome</keyword>
<dbReference type="GO" id="GO:0007342">
    <property type="term" value="P:fusion of sperm to egg plasma membrane involved in single fertilization"/>
    <property type="evidence" value="ECO:0007669"/>
    <property type="project" value="InterPro"/>
</dbReference>
<evidence type="ECO:0000256" key="1">
    <source>
        <dbReference type="SAM" id="MobiDB-lite"/>
    </source>
</evidence>
<dbReference type="GeneID" id="105304140"/>
<evidence type="ECO:0000313" key="2">
    <source>
        <dbReference type="Proteomes" id="UP000515202"/>
    </source>
</evidence>
<dbReference type="KEGG" id="pvp:105304140"/>
<gene>
    <name evidence="3" type="primary">LLCFC1</name>
</gene>
<evidence type="ECO:0000313" key="3">
    <source>
        <dbReference type="RefSeq" id="XP_011376391.1"/>
    </source>
</evidence>
<dbReference type="PANTHER" id="PTHR37348">
    <property type="entry name" value="LLLL AND CFNLAS MOTIF-CONTAINING PROTEIN 1"/>
    <property type="match status" value="1"/>
</dbReference>
<dbReference type="RefSeq" id="XP_011376391.1">
    <property type="nucleotide sequence ID" value="XM_011378089.2"/>
</dbReference>
<dbReference type="Pfam" id="PF15838">
    <property type="entry name" value="LLCFC1"/>
    <property type="match status" value="1"/>
</dbReference>
<accession>A0A6P3R744</accession>
<dbReference type="OrthoDB" id="9836289at2759"/>